<accession>A0A286RLI9</accession>
<keyword evidence="4" id="KW-1185">Reference proteome</keyword>
<evidence type="ECO:0000313" key="3">
    <source>
        <dbReference type="EMBL" id="ASV76818.1"/>
    </source>
</evidence>
<evidence type="ECO:0000256" key="1">
    <source>
        <dbReference type="ARBA" id="ARBA00022729"/>
    </source>
</evidence>
<dbReference type="Pfam" id="PF01497">
    <property type="entry name" value="Peripla_BP_2"/>
    <property type="match status" value="1"/>
</dbReference>
<keyword evidence="1" id="KW-0732">Signal</keyword>
<dbReference type="PROSITE" id="PS51257">
    <property type="entry name" value="PROKAR_LIPOPROTEIN"/>
    <property type="match status" value="1"/>
</dbReference>
<dbReference type="CDD" id="cd01144">
    <property type="entry name" value="BtuF"/>
    <property type="match status" value="1"/>
</dbReference>
<dbReference type="Gene3D" id="3.40.50.1980">
    <property type="entry name" value="Nitrogenase molybdenum iron protein domain"/>
    <property type="match status" value="2"/>
</dbReference>
<dbReference type="KEGG" id="ttf:THTE_4217"/>
<dbReference type="InterPro" id="IPR050902">
    <property type="entry name" value="ABC_Transporter_SBP"/>
</dbReference>
<gene>
    <name evidence="3" type="ORF">THTE_4217</name>
</gene>
<dbReference type="SUPFAM" id="SSF53807">
    <property type="entry name" value="Helical backbone' metal receptor"/>
    <property type="match status" value="1"/>
</dbReference>
<dbReference type="InterPro" id="IPR002491">
    <property type="entry name" value="ABC_transptr_periplasmic_BD"/>
</dbReference>
<dbReference type="PANTHER" id="PTHR30535">
    <property type="entry name" value="VITAMIN B12-BINDING PROTEIN"/>
    <property type="match status" value="1"/>
</dbReference>
<dbReference type="NCBIfam" id="NF038402">
    <property type="entry name" value="TroA_like"/>
    <property type="match status" value="1"/>
</dbReference>
<dbReference type="Proteomes" id="UP000215086">
    <property type="component" value="Chromosome"/>
</dbReference>
<proteinExistence type="predicted"/>
<dbReference type="AlphaFoldDB" id="A0A286RLI9"/>
<reference evidence="3 4" key="1">
    <citation type="journal article" name="Front. Microbiol.">
        <title>Sugar Metabolism of the First Thermophilic Planctomycete Thermogutta terrifontis: Comparative Genomic and Transcriptomic Approaches.</title>
        <authorList>
            <person name="Elcheninov A.G."/>
            <person name="Menzel P."/>
            <person name="Gudbergsdottir S.R."/>
            <person name="Slesarev A.I."/>
            <person name="Kadnikov V.V."/>
            <person name="Krogh A."/>
            <person name="Bonch-Osmolovskaya E.A."/>
            <person name="Peng X."/>
            <person name="Kublanov I.V."/>
        </authorList>
    </citation>
    <scope>NUCLEOTIDE SEQUENCE [LARGE SCALE GENOMIC DNA]</scope>
    <source>
        <strain evidence="3 4">R1</strain>
    </source>
</reference>
<dbReference type="PROSITE" id="PS50983">
    <property type="entry name" value="FE_B12_PBP"/>
    <property type="match status" value="1"/>
</dbReference>
<name>A0A286RLI9_9BACT</name>
<dbReference type="InterPro" id="IPR054828">
    <property type="entry name" value="Vit_B12_bind_prot"/>
</dbReference>
<evidence type="ECO:0000313" key="4">
    <source>
        <dbReference type="Proteomes" id="UP000215086"/>
    </source>
</evidence>
<feature type="domain" description="Fe/B12 periplasmic-binding" evidence="2">
    <location>
        <begin position="54"/>
        <end position="313"/>
    </location>
</feature>
<dbReference type="EMBL" id="CP018477">
    <property type="protein sequence ID" value="ASV76818.1"/>
    <property type="molecule type" value="Genomic_DNA"/>
</dbReference>
<sequence length="328" mass="35532">MAREYWLRWMVFFVLMGALAGGCGLPTPERDNAFQSAPAGDSSNSPLPPGQIRRIVSMAPSITETLFALGCGDRVVAVTDFCEYPPEVRNLPRVGGYVNPNLEAVLRLRPDLVVAPAGAEDLPAKLKAMGLPVLTVDHRSIEGVFDSLSILGKALGVERRAEELSATWRKRLDTIAQRCRGQPRPRVLVVVDRPLETGRLQNLCAAGSDGFLNRLVELAGGENVLGDSAVAFPIISAETVLRLNPDVIIEIQAGREISSERHSEWLAAWQEVKEVSAVQNGRVYLLGKDVPVVPGPRMLDLAESLGRCIHPELFDASGPSRSVTSGEK</sequence>
<organism evidence="3 4">
    <name type="scientific">Thermogutta terrifontis</name>
    <dbReference type="NCBI Taxonomy" id="1331910"/>
    <lineage>
        <taxon>Bacteria</taxon>
        <taxon>Pseudomonadati</taxon>
        <taxon>Planctomycetota</taxon>
        <taxon>Planctomycetia</taxon>
        <taxon>Pirellulales</taxon>
        <taxon>Thermoguttaceae</taxon>
        <taxon>Thermogutta</taxon>
    </lineage>
</organism>
<protein>
    <submittedName>
        <fullName evidence="3">Vitamin B12 ABC transporter, B12-binding component BtuF</fullName>
    </submittedName>
</protein>
<dbReference type="PANTHER" id="PTHR30535:SF34">
    <property type="entry name" value="MOLYBDATE-BINDING PROTEIN MOLA"/>
    <property type="match status" value="1"/>
</dbReference>
<evidence type="ECO:0000259" key="2">
    <source>
        <dbReference type="PROSITE" id="PS50983"/>
    </source>
</evidence>